<accession>A0A3Q7NKZ5</accession>
<feature type="compositionally biased region" description="Basic residues" evidence="1">
    <location>
        <begin position="297"/>
        <end position="307"/>
    </location>
</feature>
<gene>
    <name evidence="3" type="primary">LOC112819515</name>
</gene>
<proteinExistence type="predicted"/>
<reference evidence="3" key="2">
    <citation type="submission" date="2025-08" db="UniProtKB">
        <authorList>
            <consortium name="RefSeq"/>
        </authorList>
    </citation>
    <scope>IDENTIFICATION</scope>
    <source>
        <tissue evidence="3">Blood</tissue>
    </source>
</reference>
<feature type="region of interest" description="Disordered" evidence="1">
    <location>
        <begin position="43"/>
        <end position="64"/>
    </location>
</feature>
<evidence type="ECO:0000313" key="3">
    <source>
        <dbReference type="RefSeq" id="XP_025722245.1"/>
    </source>
</evidence>
<feature type="region of interest" description="Disordered" evidence="1">
    <location>
        <begin position="282"/>
        <end position="307"/>
    </location>
</feature>
<sequence>MEVTFHTVTRLSSSGAEGSTIWRGGTARPLGGRRVRWAVRAGGPGRGAQEERGGLSPALPEQQPQRVGVLSWGPQQLRGLKLGVEEQGGVGPAVQEEGGVGPGVQERGGRGHEPSLGVVWGLPDGADWRRPPRWTGSAGWPVVQEEGLGPRKQHQEKGGGSPAVQERGEARAGVQEQGEGSPRRLLQQSEPLSEFGERGEGLESSGEQGGQYWESCGHFRREAVVLGAAPARRERLELAGRARPVGPQGPEGEGRLGVQEANWLPGVQEGQVVRAVQETYLDEKGSQEAEGPPEGHRIRRRRRRRRW</sequence>
<organism evidence="2 3">
    <name type="scientific">Callorhinus ursinus</name>
    <name type="common">Northern fur seal</name>
    <dbReference type="NCBI Taxonomy" id="34884"/>
    <lineage>
        <taxon>Eukaryota</taxon>
        <taxon>Metazoa</taxon>
        <taxon>Chordata</taxon>
        <taxon>Craniata</taxon>
        <taxon>Vertebrata</taxon>
        <taxon>Euteleostomi</taxon>
        <taxon>Mammalia</taxon>
        <taxon>Eutheria</taxon>
        <taxon>Laurasiatheria</taxon>
        <taxon>Carnivora</taxon>
        <taxon>Caniformia</taxon>
        <taxon>Pinnipedia</taxon>
        <taxon>Otariidae</taxon>
        <taxon>Callorhinus</taxon>
    </lineage>
</organism>
<reference key="1">
    <citation type="submission" date="2019-01" db="UniProtKB">
        <authorList>
            <consortium name="RefSeq"/>
        </authorList>
    </citation>
    <scope>IDENTIFICATION</scope>
</reference>
<name>A0A3Q7NKZ5_CALUR</name>
<feature type="region of interest" description="Disordered" evidence="1">
    <location>
        <begin position="1"/>
        <end position="27"/>
    </location>
</feature>
<dbReference type="RefSeq" id="XP_025722245.1">
    <property type="nucleotide sequence ID" value="XM_025866460.1"/>
</dbReference>
<feature type="region of interest" description="Disordered" evidence="1">
    <location>
        <begin position="90"/>
        <end position="213"/>
    </location>
</feature>
<evidence type="ECO:0000256" key="1">
    <source>
        <dbReference type="SAM" id="MobiDB-lite"/>
    </source>
</evidence>
<keyword evidence="2" id="KW-1185">Reference proteome</keyword>
<feature type="compositionally biased region" description="Polar residues" evidence="1">
    <location>
        <begin position="1"/>
        <end position="17"/>
    </location>
</feature>
<protein>
    <submittedName>
        <fullName evidence="3">Uncharacterized protein LOC112819515</fullName>
    </submittedName>
</protein>
<dbReference type="Proteomes" id="UP000286641">
    <property type="component" value="Unplaced"/>
</dbReference>
<dbReference type="AlphaFoldDB" id="A0A3Q7NKZ5"/>
<evidence type="ECO:0000313" key="2">
    <source>
        <dbReference type="Proteomes" id="UP000286641"/>
    </source>
</evidence>
<dbReference type="InParanoid" id="A0A3Q7NKZ5"/>